<reference evidence="2 3" key="1">
    <citation type="journal article" date="2014" name="PLoS ONE">
        <title>Genome Information of Methylobacterium oryzae, a Plant-Probiotic Methylotroph in the Phyllosphere.</title>
        <authorList>
            <person name="Kwak M.J."/>
            <person name="Jeong H."/>
            <person name="Madhaiyan M."/>
            <person name="Lee Y."/>
            <person name="Sa T.M."/>
            <person name="Oh T.K."/>
            <person name="Kim J.F."/>
        </authorList>
    </citation>
    <scope>NUCLEOTIDE SEQUENCE [LARGE SCALE GENOMIC DNA]</scope>
    <source>
        <strain evidence="2 3">CBMB20</strain>
    </source>
</reference>
<accession>A0A089NR63</accession>
<dbReference type="HOGENOM" id="CLU_2585666_0_0_5"/>
<feature type="region of interest" description="Disordered" evidence="1">
    <location>
        <begin position="29"/>
        <end position="80"/>
    </location>
</feature>
<dbReference type="Proteomes" id="UP000029492">
    <property type="component" value="Chromosome"/>
</dbReference>
<evidence type="ECO:0000313" key="2">
    <source>
        <dbReference type="EMBL" id="AIQ89030.1"/>
    </source>
</evidence>
<dbReference type="EMBL" id="CP003811">
    <property type="protein sequence ID" value="AIQ89030.1"/>
    <property type="molecule type" value="Genomic_DNA"/>
</dbReference>
<gene>
    <name evidence="2" type="ORF">MOC_1275</name>
</gene>
<dbReference type="AlphaFoldDB" id="A0A089NR63"/>
<dbReference type="STRING" id="693986.MOC_1275"/>
<proteinExistence type="predicted"/>
<evidence type="ECO:0000313" key="3">
    <source>
        <dbReference type="Proteomes" id="UP000029492"/>
    </source>
</evidence>
<name>A0A089NR63_9HYPH</name>
<protein>
    <submittedName>
        <fullName evidence="2">Protein of unassigned function</fullName>
    </submittedName>
</protein>
<evidence type="ECO:0000256" key="1">
    <source>
        <dbReference type="SAM" id="MobiDB-lite"/>
    </source>
</evidence>
<keyword evidence="3" id="KW-1185">Reference proteome</keyword>
<sequence>MHPPLAAQAARLIPFTGWAMEVRAPDIRASAPQRGAGPRPRTGAEACRAPSAMAGGTRISPPVARPARGQRPARETGARL</sequence>
<organism evidence="2 3">
    <name type="scientific">Methylobacterium oryzae CBMB20</name>
    <dbReference type="NCBI Taxonomy" id="693986"/>
    <lineage>
        <taxon>Bacteria</taxon>
        <taxon>Pseudomonadati</taxon>
        <taxon>Pseudomonadota</taxon>
        <taxon>Alphaproteobacteria</taxon>
        <taxon>Hyphomicrobiales</taxon>
        <taxon>Methylobacteriaceae</taxon>
        <taxon>Methylobacterium</taxon>
    </lineage>
</organism>
<dbReference type="KEGG" id="mor:MOC_1275"/>